<dbReference type="PANTHER" id="PTHR34849">
    <property type="entry name" value="SSL5025 PROTEIN"/>
    <property type="match status" value="1"/>
</dbReference>
<evidence type="ECO:0000313" key="1">
    <source>
        <dbReference type="EMBL" id="REJ53055.1"/>
    </source>
</evidence>
<evidence type="ECO:0000313" key="2">
    <source>
        <dbReference type="Proteomes" id="UP000256301"/>
    </source>
</evidence>
<dbReference type="EMBL" id="QQWE01000009">
    <property type="protein sequence ID" value="REJ53055.1"/>
    <property type="molecule type" value="Genomic_DNA"/>
</dbReference>
<dbReference type="InterPro" id="IPR036388">
    <property type="entry name" value="WH-like_DNA-bd_sf"/>
</dbReference>
<comment type="caution">
    <text evidence="1">The sequence shown here is derived from an EMBL/GenBank/DDBJ whole genome shotgun (WGS) entry which is preliminary data.</text>
</comment>
<proteinExistence type="predicted"/>
<reference evidence="1 2" key="1">
    <citation type="submission" date="2017-08" db="EMBL/GenBank/DDBJ databases">
        <title>Functional genomic and metabolic studies of the symbiotic interactions of six Microcystis-dominated communities.</title>
        <authorList>
            <person name="Li Q."/>
            <person name="Lin F."/>
        </authorList>
    </citation>
    <scope>NUCLEOTIDE SEQUENCE [LARGE SCALE GENOMIC DNA]</scope>
    <source>
        <strain evidence="1">DA14</strain>
    </source>
</reference>
<dbReference type="Gene3D" id="1.10.10.10">
    <property type="entry name" value="Winged helix-like DNA-binding domain superfamily/Winged helix DNA-binding domain"/>
    <property type="match status" value="1"/>
</dbReference>
<dbReference type="Proteomes" id="UP000256301">
    <property type="component" value="Unassembled WGS sequence"/>
</dbReference>
<gene>
    <name evidence="1" type="ORF">DWQ56_22740</name>
</gene>
<organism evidence="1 2">
    <name type="scientific">Microcystis aeruginosa DA14</name>
    <dbReference type="NCBI Taxonomy" id="1987506"/>
    <lineage>
        <taxon>Bacteria</taxon>
        <taxon>Bacillati</taxon>
        <taxon>Cyanobacteriota</taxon>
        <taxon>Cyanophyceae</taxon>
        <taxon>Oscillatoriophycideae</taxon>
        <taxon>Chroococcales</taxon>
        <taxon>Microcystaceae</taxon>
        <taxon>Microcystis</taxon>
    </lineage>
</organism>
<dbReference type="InterPro" id="IPR009057">
    <property type="entry name" value="Homeodomain-like_sf"/>
</dbReference>
<dbReference type="PANTHER" id="PTHR34849:SF3">
    <property type="entry name" value="SSR2962 PROTEIN"/>
    <property type="match status" value="1"/>
</dbReference>
<protein>
    <submittedName>
        <fullName evidence="1">DUF433 domain-containing protein</fullName>
    </submittedName>
</protein>
<name>A0A3E0LZZ1_MICAE</name>
<dbReference type="SUPFAM" id="SSF46689">
    <property type="entry name" value="Homeodomain-like"/>
    <property type="match status" value="1"/>
</dbReference>
<dbReference type="Pfam" id="PF04255">
    <property type="entry name" value="DUF433"/>
    <property type="match status" value="1"/>
</dbReference>
<sequence length="72" mass="8059">MAKYSPLIHVSPETMSGVPVFSGTRVPIQTLFDYLKAGESIDDFLEGFPTVTRERVISLLAEFEKELIDRVA</sequence>
<accession>A0A3E0LZZ1</accession>
<dbReference type="AlphaFoldDB" id="A0A3E0LZZ1"/>
<dbReference type="InterPro" id="IPR007367">
    <property type="entry name" value="DUF433"/>
</dbReference>